<dbReference type="CDD" id="cd23835">
    <property type="entry name" value="DRWD-N_CENP-O"/>
    <property type="match status" value="1"/>
</dbReference>
<reference evidence="8 9" key="1">
    <citation type="journal article" date="2018" name="New Phytol.">
        <title>Phylogenomics of Endogonaceae and evolution of mycorrhizas within Mucoromycota.</title>
        <authorList>
            <person name="Chang Y."/>
            <person name="Desiro A."/>
            <person name="Na H."/>
            <person name="Sandor L."/>
            <person name="Lipzen A."/>
            <person name="Clum A."/>
            <person name="Barry K."/>
            <person name="Grigoriev I.V."/>
            <person name="Martin F.M."/>
            <person name="Stajich J.E."/>
            <person name="Smith M.E."/>
            <person name="Bonito G."/>
            <person name="Spatafora J.W."/>
        </authorList>
    </citation>
    <scope>NUCLEOTIDE SEQUENCE [LARGE SCALE GENOMIC DNA]</scope>
    <source>
        <strain evidence="8 9">GMNB39</strain>
    </source>
</reference>
<keyword evidence="5" id="KW-0539">Nucleus</keyword>
<evidence type="ECO:0000256" key="2">
    <source>
        <dbReference type="ARBA" id="ARBA00004584"/>
    </source>
</evidence>
<proteinExistence type="inferred from homology"/>
<dbReference type="PANTHER" id="PTHR14582:SF1">
    <property type="entry name" value="CENTROMERE PROTEIN O"/>
    <property type="match status" value="1"/>
</dbReference>
<evidence type="ECO:0000256" key="7">
    <source>
        <dbReference type="SAM" id="Coils"/>
    </source>
</evidence>
<comment type="subcellular location">
    <subcellularLocation>
        <location evidence="2">Chromosome</location>
        <location evidence="2">Centromere</location>
    </subcellularLocation>
    <subcellularLocation>
        <location evidence="1">Nucleus</location>
    </subcellularLocation>
</comment>
<gene>
    <name evidence="8" type="ORF">BC936DRAFT_140239</name>
</gene>
<dbReference type="GO" id="GO:0031511">
    <property type="term" value="C:Mis6-Sim4 complex"/>
    <property type="evidence" value="ECO:0007669"/>
    <property type="project" value="TreeGrafter"/>
</dbReference>
<evidence type="ECO:0000256" key="1">
    <source>
        <dbReference type="ARBA" id="ARBA00004123"/>
    </source>
</evidence>
<organism evidence="8 9">
    <name type="scientific">Jimgerdemannia flammicorona</name>
    <dbReference type="NCBI Taxonomy" id="994334"/>
    <lineage>
        <taxon>Eukaryota</taxon>
        <taxon>Fungi</taxon>
        <taxon>Fungi incertae sedis</taxon>
        <taxon>Mucoromycota</taxon>
        <taxon>Mucoromycotina</taxon>
        <taxon>Endogonomycetes</taxon>
        <taxon>Endogonales</taxon>
        <taxon>Endogonaceae</taxon>
        <taxon>Jimgerdemannia</taxon>
    </lineage>
</organism>
<accession>A0A433AVQ4</accession>
<evidence type="ECO:0000256" key="6">
    <source>
        <dbReference type="ARBA" id="ARBA00023328"/>
    </source>
</evidence>
<dbReference type="InterPro" id="IPR018464">
    <property type="entry name" value="CENP-O"/>
</dbReference>
<dbReference type="EMBL" id="RBNI01016683">
    <property type="protein sequence ID" value="RUP06776.1"/>
    <property type="molecule type" value="Genomic_DNA"/>
</dbReference>
<dbReference type="Pfam" id="PF09496">
    <property type="entry name" value="CENP-O"/>
    <property type="match status" value="1"/>
</dbReference>
<comment type="similarity">
    <text evidence="3">Belongs to the CENP-O/MCM21 family.</text>
</comment>
<keyword evidence="6" id="KW-0137">Centromere</keyword>
<dbReference type="AlphaFoldDB" id="A0A433AVQ4"/>
<evidence type="ECO:0000256" key="4">
    <source>
        <dbReference type="ARBA" id="ARBA00022454"/>
    </source>
</evidence>
<evidence type="ECO:0000313" key="8">
    <source>
        <dbReference type="EMBL" id="RUP06776.1"/>
    </source>
</evidence>
<evidence type="ECO:0000256" key="3">
    <source>
        <dbReference type="ARBA" id="ARBA00007321"/>
    </source>
</evidence>
<keyword evidence="4" id="KW-0158">Chromosome</keyword>
<comment type="caution">
    <text evidence="8">The sequence shown here is derived from an EMBL/GenBank/DDBJ whole genome shotgun (WGS) entry which is preliminary data.</text>
</comment>
<protein>
    <submittedName>
        <fullName evidence="8">Cenp-O kinetochore centromere component-domain-containing protein</fullName>
    </submittedName>
</protein>
<sequence length="319" mass="37115">MSQETVKEEIERLKIELQRQHLRRQELRRVIAEEEVTTSLTKIISNSLNGSTGMNDKALEDFQERLVQDIIAGCKERQITELQTYYRLSGRTIFPVKDHHVGIRFETFYGGKYHEPYYLILKMDIPTDQLVIAKHTIPHFIPLRSLEKRYLNSNMETLTKSLDDHLQAYISRREQVKTLRAEQQGKHVVVMANAAFSFIEVVAEFTDKFVGKHGVTIAILNWPIADLLHAYRTIQINLIYDSLTATRPTRLTILQQMDAADEEEAAEEAAEEGIPERRKRRLKEKEAAFRELRLSKAFERVFGEKPEQWDAQDDEDGET</sequence>
<keyword evidence="9" id="KW-1185">Reference proteome</keyword>
<evidence type="ECO:0000313" key="9">
    <source>
        <dbReference type="Proteomes" id="UP000268093"/>
    </source>
</evidence>
<keyword evidence="7" id="KW-0175">Coiled coil</keyword>
<dbReference type="OrthoDB" id="10050372at2759"/>
<name>A0A433AVQ4_9FUNG</name>
<dbReference type="GO" id="GO:0005634">
    <property type="term" value="C:nucleus"/>
    <property type="evidence" value="ECO:0007669"/>
    <property type="project" value="UniProtKB-SubCell"/>
</dbReference>
<evidence type="ECO:0000256" key="5">
    <source>
        <dbReference type="ARBA" id="ARBA00023242"/>
    </source>
</evidence>
<feature type="non-terminal residue" evidence="8">
    <location>
        <position position="319"/>
    </location>
</feature>
<dbReference type="Proteomes" id="UP000268093">
    <property type="component" value="Unassembled WGS sequence"/>
</dbReference>
<feature type="coiled-coil region" evidence="7">
    <location>
        <begin position="3"/>
        <end position="30"/>
    </location>
</feature>
<dbReference type="PANTHER" id="PTHR14582">
    <property type="entry name" value="INNER KINETOCHORE SUBUNIT MAL2"/>
    <property type="match status" value="1"/>
</dbReference>